<evidence type="ECO:0000256" key="6">
    <source>
        <dbReference type="ARBA" id="ARBA00022827"/>
    </source>
</evidence>
<keyword evidence="6" id="KW-0274">FAD</keyword>
<evidence type="ECO:0000256" key="10">
    <source>
        <dbReference type="ARBA" id="ARBA00023014"/>
    </source>
</evidence>
<dbReference type="EMBL" id="BAAAHE010000034">
    <property type="protein sequence ID" value="GAA0628856.1"/>
    <property type="molecule type" value="Genomic_DNA"/>
</dbReference>
<proteinExistence type="inferred from homology"/>
<keyword evidence="14" id="KW-1185">Reference proteome</keyword>
<evidence type="ECO:0000256" key="1">
    <source>
        <dbReference type="ARBA" id="ARBA00001974"/>
    </source>
</evidence>
<comment type="similarity">
    <text evidence="2">Belongs to the ferredoxin--NADP reductase type 1 family.</text>
</comment>
<dbReference type="Gene3D" id="3.40.50.720">
    <property type="entry name" value="NAD(P)-binding Rossmann-like Domain"/>
    <property type="match status" value="1"/>
</dbReference>
<evidence type="ECO:0000256" key="4">
    <source>
        <dbReference type="ARBA" id="ARBA00022630"/>
    </source>
</evidence>
<dbReference type="InterPro" id="IPR055275">
    <property type="entry name" value="Ferredox_Rdtase"/>
</dbReference>
<keyword evidence="8" id="KW-0560">Oxidoreductase</keyword>
<dbReference type="Proteomes" id="UP001500957">
    <property type="component" value="Unassembled WGS sequence"/>
</dbReference>
<dbReference type="InterPro" id="IPR017900">
    <property type="entry name" value="4Fe4S_Fe_S_CS"/>
</dbReference>
<dbReference type="PANTHER" id="PTHR48467:SF1">
    <property type="entry name" value="GLUTAMATE SYNTHASE 1 [NADH], CHLOROPLASTIC-LIKE"/>
    <property type="match status" value="1"/>
</dbReference>
<feature type="domain" description="4Fe-4S ferredoxin-type" evidence="12">
    <location>
        <begin position="1"/>
        <end position="29"/>
    </location>
</feature>
<dbReference type="PANTHER" id="PTHR48467">
    <property type="entry name" value="GLUTAMATE SYNTHASE 1 [NADH], CHLOROPLASTIC-LIKE"/>
    <property type="match status" value="1"/>
</dbReference>
<evidence type="ECO:0000256" key="5">
    <source>
        <dbReference type="ARBA" id="ARBA00022723"/>
    </source>
</evidence>
<dbReference type="Pfam" id="PF00037">
    <property type="entry name" value="Fer4"/>
    <property type="match status" value="1"/>
</dbReference>
<dbReference type="InterPro" id="IPR017896">
    <property type="entry name" value="4Fe4S_Fe-S-bd"/>
</dbReference>
<name>A0ABN1H5B6_9ACTN</name>
<reference evidence="13 14" key="1">
    <citation type="journal article" date="2019" name="Int. J. Syst. Evol. Microbiol.">
        <title>The Global Catalogue of Microorganisms (GCM) 10K type strain sequencing project: providing services to taxonomists for standard genome sequencing and annotation.</title>
        <authorList>
            <consortium name="The Broad Institute Genomics Platform"/>
            <consortium name="The Broad Institute Genome Sequencing Center for Infectious Disease"/>
            <person name="Wu L."/>
            <person name="Ma J."/>
        </authorList>
    </citation>
    <scope>NUCLEOTIDE SEQUENCE [LARGE SCALE GENOMIC DNA]</scope>
    <source>
        <strain evidence="13 14">JCM 10671</strain>
    </source>
</reference>
<gene>
    <name evidence="13" type="ORF">GCM10009547_35650</name>
</gene>
<keyword evidence="7" id="KW-0521">NADP</keyword>
<dbReference type="SUPFAM" id="SSF51971">
    <property type="entry name" value="Nucleotide-binding domain"/>
    <property type="match status" value="2"/>
</dbReference>
<evidence type="ECO:0000256" key="8">
    <source>
        <dbReference type="ARBA" id="ARBA00023002"/>
    </source>
</evidence>
<keyword evidence="9" id="KW-0408">Iron</keyword>
<protein>
    <recommendedName>
        <fullName evidence="3">ferredoxin--NADP(+) reductase</fullName>
        <ecNumber evidence="3">1.18.1.2</ecNumber>
    </recommendedName>
</protein>
<evidence type="ECO:0000256" key="11">
    <source>
        <dbReference type="ARBA" id="ARBA00047776"/>
    </source>
</evidence>
<feature type="domain" description="4Fe-4S ferredoxin-type" evidence="12">
    <location>
        <begin position="37"/>
        <end position="66"/>
    </location>
</feature>
<dbReference type="PIRSF" id="PIRSF000362">
    <property type="entry name" value="FNR"/>
    <property type="match status" value="1"/>
</dbReference>
<keyword evidence="5" id="KW-0479">Metal-binding</keyword>
<dbReference type="PROSITE" id="PS00198">
    <property type="entry name" value="4FE4S_FER_1"/>
    <property type="match status" value="1"/>
</dbReference>
<organism evidence="13 14">
    <name type="scientific">Sporichthya brevicatena</name>
    <dbReference type="NCBI Taxonomy" id="171442"/>
    <lineage>
        <taxon>Bacteria</taxon>
        <taxon>Bacillati</taxon>
        <taxon>Actinomycetota</taxon>
        <taxon>Actinomycetes</taxon>
        <taxon>Sporichthyales</taxon>
        <taxon>Sporichthyaceae</taxon>
        <taxon>Sporichthya</taxon>
    </lineage>
</organism>
<accession>A0ABN1H5B6</accession>
<dbReference type="PROSITE" id="PS51379">
    <property type="entry name" value="4FE4S_FER_2"/>
    <property type="match status" value="2"/>
</dbReference>
<dbReference type="Pfam" id="PF07992">
    <property type="entry name" value="Pyr_redox_2"/>
    <property type="match status" value="1"/>
</dbReference>
<evidence type="ECO:0000256" key="2">
    <source>
        <dbReference type="ARBA" id="ARBA00008312"/>
    </source>
</evidence>
<keyword evidence="4" id="KW-0285">Flavoprotein</keyword>
<dbReference type="SUPFAM" id="SSF54862">
    <property type="entry name" value="4Fe-4S ferredoxins"/>
    <property type="match status" value="1"/>
</dbReference>
<dbReference type="Gene3D" id="3.30.70.20">
    <property type="match status" value="1"/>
</dbReference>
<comment type="cofactor">
    <cofactor evidence="1">
        <name>FAD</name>
        <dbReference type="ChEBI" id="CHEBI:57692"/>
    </cofactor>
</comment>
<dbReference type="PRINTS" id="PR00419">
    <property type="entry name" value="ADXRDTASE"/>
</dbReference>
<evidence type="ECO:0000256" key="9">
    <source>
        <dbReference type="ARBA" id="ARBA00023004"/>
    </source>
</evidence>
<dbReference type="InterPro" id="IPR036188">
    <property type="entry name" value="FAD/NAD-bd_sf"/>
</dbReference>
<evidence type="ECO:0000256" key="7">
    <source>
        <dbReference type="ARBA" id="ARBA00022857"/>
    </source>
</evidence>
<dbReference type="Gene3D" id="3.50.50.60">
    <property type="entry name" value="FAD/NAD(P)-binding domain"/>
    <property type="match status" value="1"/>
</dbReference>
<dbReference type="InterPro" id="IPR021163">
    <property type="entry name" value="Ferredox_Rdtase_adrenod"/>
</dbReference>
<evidence type="ECO:0000259" key="12">
    <source>
        <dbReference type="PROSITE" id="PS51379"/>
    </source>
</evidence>
<evidence type="ECO:0000313" key="14">
    <source>
        <dbReference type="Proteomes" id="UP001500957"/>
    </source>
</evidence>
<dbReference type="InterPro" id="IPR023753">
    <property type="entry name" value="FAD/NAD-binding_dom"/>
</dbReference>
<evidence type="ECO:0000313" key="13">
    <source>
        <dbReference type="EMBL" id="GAA0628856.1"/>
    </source>
</evidence>
<sequence>MTFVITARCCNDASCVPVCPVNCIHPAPGEPGYLTTEMLFIDPESCIECSACVQVCPVDAIKAEEDLEGAETQYLDINAAFYARNPLESFGDPPVPARSDVDVRGLRVAVVGSGPAGSYAAAALLDRPGVEVDLYERLLTPYGLVRFGIAPDHQQTKKVVQAYPYNAMRGLRLRLGVEVGTQITHEELSRYYHGVIYAVGADSDRRLSIPGEDLAGSYSATDFVGWYNGHPARADLAVDLSECRRVVIVGNGNVALDLARVLAGDVDRLAATDIADHALQVLRDSAVEEVVVLGRRGAAQAAFTTPELLDLLELPGVEVVVDPQDLELDEHTAAQEASGTLDLTVARKLAVLREIADRPAGEASTGYRRIVLRFLASPTEVLGGDGVDKVEIVRNRLTVDPDGSVTAVPSGETEVLEAQLVLRSVGYRGQPIPGLPFDERRGTVPHEHGRVRAESGGDAGTYVTGWIKRGPTGVVGTNKHCASETVAALLEDWAAGALTPPSGSLDELDALLAERGVVPLGLPEWSRIDAAERNAGASAGRPRVKLVTTVDLVAAASAD</sequence>
<evidence type="ECO:0000256" key="3">
    <source>
        <dbReference type="ARBA" id="ARBA00013223"/>
    </source>
</evidence>
<comment type="catalytic activity">
    <reaction evidence="11">
        <text>2 reduced [2Fe-2S]-[ferredoxin] + NADP(+) + H(+) = 2 oxidized [2Fe-2S]-[ferredoxin] + NADPH</text>
        <dbReference type="Rhea" id="RHEA:20125"/>
        <dbReference type="Rhea" id="RHEA-COMP:10000"/>
        <dbReference type="Rhea" id="RHEA-COMP:10001"/>
        <dbReference type="ChEBI" id="CHEBI:15378"/>
        <dbReference type="ChEBI" id="CHEBI:33737"/>
        <dbReference type="ChEBI" id="CHEBI:33738"/>
        <dbReference type="ChEBI" id="CHEBI:57783"/>
        <dbReference type="ChEBI" id="CHEBI:58349"/>
        <dbReference type="EC" id="1.18.1.2"/>
    </reaction>
</comment>
<keyword evidence="10" id="KW-0411">Iron-sulfur</keyword>
<dbReference type="EC" id="1.18.1.2" evidence="3"/>
<comment type="caution">
    <text evidence="13">The sequence shown here is derived from an EMBL/GenBank/DDBJ whole genome shotgun (WGS) entry which is preliminary data.</text>
</comment>
<dbReference type="RefSeq" id="WP_344607232.1">
    <property type="nucleotide sequence ID" value="NZ_BAAAHE010000034.1"/>
</dbReference>